<dbReference type="EMBL" id="KV425660">
    <property type="protein sequence ID" value="KZT18815.1"/>
    <property type="molecule type" value="Genomic_DNA"/>
</dbReference>
<dbReference type="Pfam" id="PF20231">
    <property type="entry name" value="DUF6589"/>
    <property type="match status" value="1"/>
</dbReference>
<reference evidence="2 3" key="1">
    <citation type="journal article" date="2016" name="Mol. Biol. Evol.">
        <title>Comparative Genomics of Early-Diverging Mushroom-Forming Fungi Provides Insights into the Origins of Lignocellulose Decay Capabilities.</title>
        <authorList>
            <person name="Nagy L.G."/>
            <person name="Riley R."/>
            <person name="Tritt A."/>
            <person name="Adam C."/>
            <person name="Daum C."/>
            <person name="Floudas D."/>
            <person name="Sun H."/>
            <person name="Yadav J.S."/>
            <person name="Pangilinan J."/>
            <person name="Larsson K.H."/>
            <person name="Matsuura K."/>
            <person name="Barry K."/>
            <person name="Labutti K."/>
            <person name="Kuo R."/>
            <person name="Ohm R.A."/>
            <person name="Bhattacharya S.S."/>
            <person name="Shirouzu T."/>
            <person name="Yoshinaga Y."/>
            <person name="Martin F.M."/>
            <person name="Grigoriev I.V."/>
            <person name="Hibbett D.S."/>
        </authorList>
    </citation>
    <scope>NUCLEOTIDE SEQUENCE [LARGE SCALE GENOMIC DNA]</scope>
    <source>
        <strain evidence="2 3">HHB14362 ss-1</strain>
    </source>
</reference>
<dbReference type="InterPro" id="IPR046496">
    <property type="entry name" value="DUF6589"/>
</dbReference>
<dbReference type="OrthoDB" id="3152464at2759"/>
<dbReference type="InParanoid" id="A0A165MUY6"/>
<proteinExistence type="predicted"/>
<gene>
    <name evidence="2" type="ORF">NEOLEDRAFT_1018697</name>
</gene>
<feature type="domain" description="DUF6589" evidence="1">
    <location>
        <begin position="1"/>
        <end position="78"/>
    </location>
</feature>
<evidence type="ECO:0000313" key="3">
    <source>
        <dbReference type="Proteomes" id="UP000076761"/>
    </source>
</evidence>
<dbReference type="AlphaFoldDB" id="A0A165MUY6"/>
<evidence type="ECO:0000313" key="2">
    <source>
        <dbReference type="EMBL" id="KZT18815.1"/>
    </source>
</evidence>
<accession>A0A165MUY6</accession>
<dbReference type="Proteomes" id="UP000076761">
    <property type="component" value="Unassembled WGS sequence"/>
</dbReference>
<keyword evidence="3" id="KW-1185">Reference proteome</keyword>
<name>A0A165MUY6_9AGAM</name>
<feature type="non-terminal residue" evidence="2">
    <location>
        <position position="1"/>
    </location>
</feature>
<sequence length="138" mass="15050">DIMRDNLIINPSGHPGHAIGVDMNIEHHIGQQKSIATRRGIHGSWDRLGDIAACGTIIRTAKRALSQGFAIPYSGNTHKMTDSAGAICKVTDKVHDRQLQASILKDGVPRSARKVTTDLIETGQRKLAATIQTFNKKF</sequence>
<protein>
    <recommendedName>
        <fullName evidence="1">DUF6589 domain-containing protein</fullName>
    </recommendedName>
</protein>
<feature type="non-terminal residue" evidence="2">
    <location>
        <position position="138"/>
    </location>
</feature>
<evidence type="ECO:0000259" key="1">
    <source>
        <dbReference type="Pfam" id="PF20231"/>
    </source>
</evidence>
<organism evidence="2 3">
    <name type="scientific">Neolentinus lepideus HHB14362 ss-1</name>
    <dbReference type="NCBI Taxonomy" id="1314782"/>
    <lineage>
        <taxon>Eukaryota</taxon>
        <taxon>Fungi</taxon>
        <taxon>Dikarya</taxon>
        <taxon>Basidiomycota</taxon>
        <taxon>Agaricomycotina</taxon>
        <taxon>Agaricomycetes</taxon>
        <taxon>Gloeophyllales</taxon>
        <taxon>Gloeophyllaceae</taxon>
        <taxon>Neolentinus</taxon>
    </lineage>
</organism>